<name>A0A239YYS7_9CORY</name>
<protein>
    <submittedName>
        <fullName evidence="3">CAAX amino terminal protease self- immunity</fullName>
    </submittedName>
</protein>
<dbReference type="Proteomes" id="UP000215374">
    <property type="component" value="Chromosome 1"/>
</dbReference>
<evidence type="ECO:0000313" key="3">
    <source>
        <dbReference type="EMBL" id="SNV63962.1"/>
    </source>
</evidence>
<dbReference type="RefSeq" id="WP_038589397.1">
    <property type="nucleotide sequence ID" value="NZ_CP009211.1"/>
</dbReference>
<keyword evidence="3" id="KW-0378">Hydrolase</keyword>
<gene>
    <name evidence="3" type="ORF">SAMEA4535761_00847</name>
</gene>
<feature type="transmembrane region" description="Helical" evidence="1">
    <location>
        <begin position="146"/>
        <end position="179"/>
    </location>
</feature>
<keyword evidence="3" id="KW-0645">Protease</keyword>
<keyword evidence="1" id="KW-0472">Membrane</keyword>
<dbReference type="InterPro" id="IPR003675">
    <property type="entry name" value="Rce1/LyrA-like_dom"/>
</dbReference>
<evidence type="ECO:0000256" key="1">
    <source>
        <dbReference type="SAM" id="Phobius"/>
    </source>
</evidence>
<dbReference type="GO" id="GO:0004175">
    <property type="term" value="F:endopeptidase activity"/>
    <property type="evidence" value="ECO:0007669"/>
    <property type="project" value="UniProtKB-ARBA"/>
</dbReference>
<keyword evidence="1" id="KW-0812">Transmembrane</keyword>
<dbReference type="Pfam" id="PF02517">
    <property type="entry name" value="Rce1-like"/>
    <property type="match status" value="1"/>
</dbReference>
<evidence type="ECO:0000259" key="2">
    <source>
        <dbReference type="Pfam" id="PF02517"/>
    </source>
</evidence>
<feature type="transmembrane region" description="Helical" evidence="1">
    <location>
        <begin position="31"/>
        <end position="49"/>
    </location>
</feature>
<feature type="transmembrane region" description="Helical" evidence="1">
    <location>
        <begin position="185"/>
        <end position="206"/>
    </location>
</feature>
<proteinExistence type="predicted"/>
<dbReference type="OrthoDB" id="4407663at2"/>
<evidence type="ECO:0000313" key="4">
    <source>
        <dbReference type="Proteomes" id="UP000215374"/>
    </source>
</evidence>
<dbReference type="GO" id="GO:0080120">
    <property type="term" value="P:CAAX-box protein maturation"/>
    <property type="evidence" value="ECO:0007669"/>
    <property type="project" value="UniProtKB-ARBA"/>
</dbReference>
<organism evidence="3 4">
    <name type="scientific">Corynebacterium imitans</name>
    <dbReference type="NCBI Taxonomy" id="156978"/>
    <lineage>
        <taxon>Bacteria</taxon>
        <taxon>Bacillati</taxon>
        <taxon>Actinomycetota</taxon>
        <taxon>Actinomycetes</taxon>
        <taxon>Mycobacteriales</taxon>
        <taxon>Corynebacteriaceae</taxon>
        <taxon>Corynebacterium</taxon>
    </lineage>
</organism>
<keyword evidence="1" id="KW-1133">Transmembrane helix</keyword>
<dbReference type="GO" id="GO:0006508">
    <property type="term" value="P:proteolysis"/>
    <property type="evidence" value="ECO:0007669"/>
    <property type="project" value="UniProtKB-KW"/>
</dbReference>
<feature type="transmembrane region" description="Helical" evidence="1">
    <location>
        <begin position="61"/>
        <end position="86"/>
    </location>
</feature>
<dbReference type="EMBL" id="LT906467">
    <property type="protein sequence ID" value="SNV63962.1"/>
    <property type="molecule type" value="Genomic_DNA"/>
</dbReference>
<sequence>MPRQWLFLMPCALGALGLFLARRAGDGSPGFFAATLATAALYGLAWWVWGNPSAFAGPRKLNDVALGILSGLALALVFFLGALVVARIPFLAEPATELLATPEKGGLAPTLAVLVLNGVGEELVYRDMVPRQLRLLGMSMNAQAWFSTLLYTLITVAMGVPLLLVGAFLLGALAFVLAARTGRCLAPIAAHLTWSTSMALVLPLLLTR</sequence>
<accession>A0A239YYS7</accession>
<dbReference type="AlphaFoldDB" id="A0A239YYS7"/>
<feature type="domain" description="CAAX prenyl protease 2/Lysostaphin resistance protein A-like" evidence="2">
    <location>
        <begin position="108"/>
        <end position="195"/>
    </location>
</feature>
<reference evidence="3 4" key="1">
    <citation type="submission" date="2017-06" db="EMBL/GenBank/DDBJ databases">
        <authorList>
            <consortium name="Pathogen Informatics"/>
        </authorList>
    </citation>
    <scope>NUCLEOTIDE SEQUENCE [LARGE SCALE GENOMIC DNA]</scope>
    <source>
        <strain evidence="3 4">NCTC13015</strain>
    </source>
</reference>